<evidence type="ECO:0000256" key="8">
    <source>
        <dbReference type="ARBA" id="ARBA00022967"/>
    </source>
</evidence>
<comment type="caution">
    <text evidence="11">The sequence shown here is derived from an EMBL/GenBank/DDBJ whole genome shotgun (WGS) entry which is preliminary data.</text>
</comment>
<dbReference type="GO" id="GO:0016887">
    <property type="term" value="F:ATP hydrolysis activity"/>
    <property type="evidence" value="ECO:0007669"/>
    <property type="project" value="InterPro"/>
</dbReference>
<keyword evidence="5" id="KW-0997">Cell inner membrane</keyword>
<protein>
    <submittedName>
        <fullName evidence="11">ABC transporter ATP-binding protein</fullName>
    </submittedName>
</protein>
<evidence type="ECO:0000313" key="12">
    <source>
        <dbReference type="Proteomes" id="UP000605201"/>
    </source>
</evidence>
<dbReference type="AlphaFoldDB" id="A0A8J6P580"/>
<dbReference type="PANTHER" id="PTHR43297">
    <property type="entry name" value="OLIGOPEPTIDE TRANSPORT ATP-BINDING PROTEIN APPD"/>
    <property type="match status" value="1"/>
</dbReference>
<dbReference type="InterPro" id="IPR050388">
    <property type="entry name" value="ABC_Ni/Peptide_Import"/>
</dbReference>
<dbReference type="Pfam" id="PF00005">
    <property type="entry name" value="ABC_tran"/>
    <property type="match status" value="1"/>
</dbReference>
<dbReference type="NCBIfam" id="TIGR01727">
    <property type="entry name" value="oligo_HPY"/>
    <property type="match status" value="1"/>
</dbReference>
<dbReference type="InterPro" id="IPR013563">
    <property type="entry name" value="Oligopep_ABC_C"/>
</dbReference>
<dbReference type="InterPro" id="IPR003439">
    <property type="entry name" value="ABC_transporter-like_ATP-bd"/>
</dbReference>
<organism evidence="11 12">
    <name type="scientific">Candidatus Desulfatibia vada</name>
    <dbReference type="NCBI Taxonomy" id="2841696"/>
    <lineage>
        <taxon>Bacteria</taxon>
        <taxon>Pseudomonadati</taxon>
        <taxon>Thermodesulfobacteriota</taxon>
        <taxon>Desulfobacteria</taxon>
        <taxon>Desulfobacterales</taxon>
        <taxon>Desulfobacterales incertae sedis</taxon>
        <taxon>Candidatus Desulfatibia</taxon>
    </lineage>
</organism>
<keyword evidence="6" id="KW-0547">Nucleotide-binding</keyword>
<proteinExistence type="inferred from homology"/>
<evidence type="ECO:0000256" key="5">
    <source>
        <dbReference type="ARBA" id="ARBA00022519"/>
    </source>
</evidence>
<dbReference type="PROSITE" id="PS50893">
    <property type="entry name" value="ABC_TRANSPORTER_2"/>
    <property type="match status" value="1"/>
</dbReference>
<dbReference type="InterPro" id="IPR017871">
    <property type="entry name" value="ABC_transporter-like_CS"/>
</dbReference>
<dbReference type="GO" id="GO:0015833">
    <property type="term" value="P:peptide transport"/>
    <property type="evidence" value="ECO:0007669"/>
    <property type="project" value="InterPro"/>
</dbReference>
<evidence type="ECO:0000256" key="2">
    <source>
        <dbReference type="ARBA" id="ARBA00005417"/>
    </source>
</evidence>
<gene>
    <name evidence="11" type="ORF">H8D96_17145</name>
</gene>
<dbReference type="Pfam" id="PF08352">
    <property type="entry name" value="oligo_HPY"/>
    <property type="match status" value="1"/>
</dbReference>
<feature type="domain" description="ABC transporter" evidence="10">
    <location>
        <begin position="4"/>
        <end position="253"/>
    </location>
</feature>
<dbReference type="GO" id="GO:0005886">
    <property type="term" value="C:plasma membrane"/>
    <property type="evidence" value="ECO:0007669"/>
    <property type="project" value="UniProtKB-SubCell"/>
</dbReference>
<dbReference type="EMBL" id="JACNIG010000315">
    <property type="protein sequence ID" value="MBC8433637.1"/>
    <property type="molecule type" value="Genomic_DNA"/>
</dbReference>
<dbReference type="GO" id="GO:0005524">
    <property type="term" value="F:ATP binding"/>
    <property type="evidence" value="ECO:0007669"/>
    <property type="project" value="UniProtKB-KW"/>
</dbReference>
<comment type="similarity">
    <text evidence="2">Belongs to the ABC transporter superfamily.</text>
</comment>
<keyword evidence="4" id="KW-1003">Cell membrane</keyword>
<comment type="subcellular location">
    <subcellularLocation>
        <location evidence="1">Cell inner membrane</location>
        <topology evidence="1">Peripheral membrane protein</topology>
    </subcellularLocation>
</comment>
<dbReference type="InterPro" id="IPR027417">
    <property type="entry name" value="P-loop_NTPase"/>
</dbReference>
<evidence type="ECO:0000259" key="10">
    <source>
        <dbReference type="PROSITE" id="PS50893"/>
    </source>
</evidence>
<dbReference type="PANTHER" id="PTHR43297:SF14">
    <property type="entry name" value="ATPASE AAA-TYPE CORE DOMAIN-CONTAINING PROTEIN"/>
    <property type="match status" value="1"/>
</dbReference>
<evidence type="ECO:0000313" key="11">
    <source>
        <dbReference type="EMBL" id="MBC8433637.1"/>
    </source>
</evidence>
<dbReference type="Proteomes" id="UP000605201">
    <property type="component" value="Unassembled WGS sequence"/>
</dbReference>
<dbReference type="PROSITE" id="PS00211">
    <property type="entry name" value="ABC_TRANSPORTER_1"/>
    <property type="match status" value="1"/>
</dbReference>
<dbReference type="SUPFAM" id="SSF52540">
    <property type="entry name" value="P-loop containing nucleoside triphosphate hydrolases"/>
    <property type="match status" value="1"/>
</dbReference>
<dbReference type="CDD" id="cd03257">
    <property type="entry name" value="ABC_NikE_OppD_transporters"/>
    <property type="match status" value="1"/>
</dbReference>
<evidence type="ECO:0000256" key="6">
    <source>
        <dbReference type="ARBA" id="ARBA00022741"/>
    </source>
</evidence>
<dbReference type="InterPro" id="IPR003593">
    <property type="entry name" value="AAA+_ATPase"/>
</dbReference>
<evidence type="ECO:0000256" key="1">
    <source>
        <dbReference type="ARBA" id="ARBA00004417"/>
    </source>
</evidence>
<reference evidence="11 12" key="1">
    <citation type="submission" date="2020-08" db="EMBL/GenBank/DDBJ databases">
        <title>Bridging the membrane lipid divide: bacteria of the FCB group superphylum have the potential to synthesize archaeal ether lipids.</title>
        <authorList>
            <person name="Villanueva L."/>
            <person name="Von Meijenfeldt F.A.B."/>
            <person name="Westbye A.B."/>
            <person name="Yadav S."/>
            <person name="Hopmans E.C."/>
            <person name="Dutilh B.E."/>
            <person name="Sinninghe Damste J.S."/>
        </authorList>
    </citation>
    <scope>NUCLEOTIDE SEQUENCE [LARGE SCALE GENOMIC DNA]</scope>
    <source>
        <strain evidence="11">NIOZ-UU17</strain>
    </source>
</reference>
<dbReference type="Gene3D" id="3.40.50.300">
    <property type="entry name" value="P-loop containing nucleotide triphosphate hydrolases"/>
    <property type="match status" value="1"/>
</dbReference>
<name>A0A8J6P580_9BACT</name>
<keyword evidence="9" id="KW-0472">Membrane</keyword>
<keyword evidence="7 11" id="KW-0067">ATP-binding</keyword>
<dbReference type="SMART" id="SM00382">
    <property type="entry name" value="AAA"/>
    <property type="match status" value="1"/>
</dbReference>
<accession>A0A8J6P580</accession>
<keyword evidence="8" id="KW-1278">Translocase</keyword>
<evidence type="ECO:0000256" key="4">
    <source>
        <dbReference type="ARBA" id="ARBA00022475"/>
    </source>
</evidence>
<sequence length="318" mass="34827">MTLLAVDNLCVGYQTRKGFIKAVEGVSFVLKRGRALGFVGESGCGKTTVGMALMRLLPDNASIRQGSIIFEGQELLAMPDAQLRQIRWKKIAMIFQAAMNALNPIHRVNDQIAEAILAHDPLATKAAAMKQVEDLFSLVDIPADRMRDYPHQYSGGMKQRAVIAMALACRPALIIADEPTTALDVIVQDQILSAVKKFQKQMNISLIFISHDIAVVADVCDDIGVMYAGQLVEYGRREEVFEAPVHPYTKALLASYLTLDGDVAQPMPFTGVTLNLIDPPPGCRFCDRCPLSDAACSLSVPEYAEITPTHKALCFRCK</sequence>
<evidence type="ECO:0000256" key="7">
    <source>
        <dbReference type="ARBA" id="ARBA00022840"/>
    </source>
</evidence>
<keyword evidence="3" id="KW-0813">Transport</keyword>
<evidence type="ECO:0000256" key="9">
    <source>
        <dbReference type="ARBA" id="ARBA00023136"/>
    </source>
</evidence>
<evidence type="ECO:0000256" key="3">
    <source>
        <dbReference type="ARBA" id="ARBA00022448"/>
    </source>
</evidence>
<dbReference type="FunFam" id="3.40.50.300:FF:000016">
    <property type="entry name" value="Oligopeptide ABC transporter ATP-binding component"/>
    <property type="match status" value="1"/>
</dbReference>